<comment type="caution">
    <text evidence="1">The sequence shown here is derived from an EMBL/GenBank/DDBJ whole genome shotgun (WGS) entry which is preliminary data.</text>
</comment>
<dbReference type="Gene3D" id="1.10.4200.10">
    <property type="entry name" value="Triphosphoribosyl-dephospho-CoA protein"/>
    <property type="match status" value="1"/>
</dbReference>
<dbReference type="PANTHER" id="PTHR42280:SF1">
    <property type="entry name" value="CITG FAMILY PROTEIN"/>
    <property type="match status" value="1"/>
</dbReference>
<dbReference type="GO" id="GO:0005524">
    <property type="term" value="F:ATP binding"/>
    <property type="evidence" value="ECO:0007669"/>
    <property type="project" value="InterPro"/>
</dbReference>
<keyword evidence="2" id="KW-1185">Reference proteome</keyword>
<proteinExistence type="predicted"/>
<dbReference type="InterPro" id="IPR002736">
    <property type="entry name" value="CitG"/>
</dbReference>
<dbReference type="AlphaFoldDB" id="A0A5C6M3R8"/>
<dbReference type="Pfam" id="PF01874">
    <property type="entry name" value="CitG"/>
    <property type="match status" value="1"/>
</dbReference>
<dbReference type="Proteomes" id="UP000321083">
    <property type="component" value="Unassembled WGS sequence"/>
</dbReference>
<evidence type="ECO:0000313" key="2">
    <source>
        <dbReference type="Proteomes" id="UP000321083"/>
    </source>
</evidence>
<dbReference type="PANTHER" id="PTHR42280">
    <property type="entry name" value="CITG FAMILY PROTEIN"/>
    <property type="match status" value="1"/>
</dbReference>
<protein>
    <submittedName>
        <fullName evidence="1">Uncharacterized protein</fullName>
    </submittedName>
</protein>
<gene>
    <name evidence="1" type="ORF">E3A20_16210</name>
</gene>
<reference evidence="1 2" key="1">
    <citation type="submission" date="2019-08" db="EMBL/GenBank/DDBJ databases">
        <title>100 year-old enigma solved: identification of Planctomyces bekefii, the type genus and species of the phylum Planctomycetes.</title>
        <authorList>
            <person name="Svetlana D.N."/>
            <person name="Overmann J."/>
        </authorList>
    </citation>
    <scope>NUCLEOTIDE SEQUENCE [LARGE SCALE GENOMIC DNA]</scope>
    <source>
        <strain evidence="1">Phe10_nw2017</strain>
    </source>
</reference>
<name>A0A5C6M3R8_9PLAN</name>
<organism evidence="1 2">
    <name type="scientific">Planctomyces bekefii</name>
    <dbReference type="NCBI Taxonomy" id="1653850"/>
    <lineage>
        <taxon>Bacteria</taxon>
        <taxon>Pseudomonadati</taxon>
        <taxon>Planctomycetota</taxon>
        <taxon>Planctomycetia</taxon>
        <taxon>Planctomycetales</taxon>
        <taxon>Planctomycetaceae</taxon>
        <taxon>Planctomyces</taxon>
    </lineage>
</organism>
<sequence>MRDSCDVYAAIRLAAPGGLGSAEDQDVTEEPSQPLRECMRLAADRDLIAAQYAGGFRELLGIGCEWLREAAVRNPDQRQQVVELALRLLAEFGDSLIARKCGPGLSAQAALLAGRVLAAGWPDGAAAVSAMAELDGFLRSEGNRRNPGTTADMTAGILFAALRDGQFIMDPVQFGAVDSVVAG</sequence>
<dbReference type="EMBL" id="SRHE01000334">
    <property type="protein sequence ID" value="TWW09248.1"/>
    <property type="molecule type" value="Genomic_DNA"/>
</dbReference>
<accession>A0A5C6M3R8</accession>
<evidence type="ECO:0000313" key="1">
    <source>
        <dbReference type="EMBL" id="TWW09248.1"/>
    </source>
</evidence>
<reference evidence="1 2" key="2">
    <citation type="submission" date="2019-08" db="EMBL/GenBank/DDBJ databases">
        <authorList>
            <person name="Henke P."/>
        </authorList>
    </citation>
    <scope>NUCLEOTIDE SEQUENCE [LARGE SCALE GENOMIC DNA]</scope>
    <source>
        <strain evidence="1">Phe10_nw2017</strain>
    </source>
</reference>
<dbReference type="GO" id="GO:0046917">
    <property type="term" value="F:triphosphoribosyl-dephospho-CoA synthase activity"/>
    <property type="evidence" value="ECO:0007669"/>
    <property type="project" value="InterPro"/>
</dbReference>